<evidence type="ECO:0000313" key="3">
    <source>
        <dbReference type="Proteomes" id="UP000299102"/>
    </source>
</evidence>
<dbReference type="AlphaFoldDB" id="A0A4C1UYY1"/>
<accession>A0A4C1UYY1</accession>
<reference evidence="2 3" key="1">
    <citation type="journal article" date="2019" name="Commun. Biol.">
        <title>The bagworm genome reveals a unique fibroin gene that provides high tensile strength.</title>
        <authorList>
            <person name="Kono N."/>
            <person name="Nakamura H."/>
            <person name="Ohtoshi R."/>
            <person name="Tomita M."/>
            <person name="Numata K."/>
            <person name="Arakawa K."/>
        </authorList>
    </citation>
    <scope>NUCLEOTIDE SEQUENCE [LARGE SCALE GENOMIC DNA]</scope>
</reference>
<protein>
    <submittedName>
        <fullName evidence="2">Uncharacterized protein</fullName>
    </submittedName>
</protein>
<keyword evidence="3" id="KW-1185">Reference proteome</keyword>
<proteinExistence type="predicted"/>
<organism evidence="2 3">
    <name type="scientific">Eumeta variegata</name>
    <name type="common">Bagworm moth</name>
    <name type="synonym">Eumeta japonica</name>
    <dbReference type="NCBI Taxonomy" id="151549"/>
    <lineage>
        <taxon>Eukaryota</taxon>
        <taxon>Metazoa</taxon>
        <taxon>Ecdysozoa</taxon>
        <taxon>Arthropoda</taxon>
        <taxon>Hexapoda</taxon>
        <taxon>Insecta</taxon>
        <taxon>Pterygota</taxon>
        <taxon>Neoptera</taxon>
        <taxon>Endopterygota</taxon>
        <taxon>Lepidoptera</taxon>
        <taxon>Glossata</taxon>
        <taxon>Ditrysia</taxon>
        <taxon>Tineoidea</taxon>
        <taxon>Psychidae</taxon>
        <taxon>Oiketicinae</taxon>
        <taxon>Eumeta</taxon>
    </lineage>
</organism>
<dbReference type="Proteomes" id="UP000299102">
    <property type="component" value="Unassembled WGS sequence"/>
</dbReference>
<name>A0A4C1UYY1_EUMVA</name>
<comment type="caution">
    <text evidence="2">The sequence shown here is derived from an EMBL/GenBank/DDBJ whole genome shotgun (WGS) entry which is preliminary data.</text>
</comment>
<feature type="region of interest" description="Disordered" evidence="1">
    <location>
        <begin position="24"/>
        <end position="49"/>
    </location>
</feature>
<gene>
    <name evidence="2" type="ORF">EVAR_17928_1</name>
</gene>
<sequence length="95" mass="10470">MSQIVWIEKKELKRELSIKRSATDTYVSKGGSRERDDPTTATGRHPYADPSGLWTFPVPRLVISVLSDDDHGPAVTRSRVLGVAGVCFCVRIATI</sequence>
<evidence type="ECO:0000256" key="1">
    <source>
        <dbReference type="SAM" id="MobiDB-lite"/>
    </source>
</evidence>
<dbReference type="EMBL" id="BGZK01000246">
    <property type="protein sequence ID" value="GBP31439.1"/>
    <property type="molecule type" value="Genomic_DNA"/>
</dbReference>
<evidence type="ECO:0000313" key="2">
    <source>
        <dbReference type="EMBL" id="GBP31439.1"/>
    </source>
</evidence>